<dbReference type="HAMAP" id="MF_00125">
    <property type="entry name" value="HisZ"/>
    <property type="match status" value="1"/>
</dbReference>
<dbReference type="SUPFAM" id="SSF55681">
    <property type="entry name" value="Class II aaRS and biotin synthetases"/>
    <property type="match status" value="1"/>
</dbReference>
<protein>
    <recommendedName>
        <fullName evidence="4 9">ATP phosphoribosyltransferase regulatory subunit</fullName>
    </recommendedName>
</protein>
<evidence type="ECO:0000313" key="12">
    <source>
        <dbReference type="EMBL" id="AEH51102.1"/>
    </source>
</evidence>
<dbReference type="Gene3D" id="3.30.930.10">
    <property type="entry name" value="Bira Bifunctional Protein, Domain 2"/>
    <property type="match status" value="1"/>
</dbReference>
<dbReference type="UniPathway" id="UPA00031">
    <property type="reaction ID" value="UER00006"/>
</dbReference>
<evidence type="ECO:0000256" key="7">
    <source>
        <dbReference type="ARBA" id="ARBA00023102"/>
    </source>
</evidence>
<dbReference type="HOGENOM" id="CLU_025113_0_0_0"/>
<dbReference type="PANTHER" id="PTHR43707">
    <property type="entry name" value="HISTIDYL-TRNA SYNTHETASE"/>
    <property type="match status" value="1"/>
</dbReference>
<dbReference type="GO" id="GO:0005737">
    <property type="term" value="C:cytoplasm"/>
    <property type="evidence" value="ECO:0007669"/>
    <property type="project" value="UniProtKB-SubCell"/>
</dbReference>
<dbReference type="eggNOG" id="COG3705">
    <property type="taxonomic scope" value="Bacteria"/>
</dbReference>
<keyword evidence="7 9" id="KW-0368">Histidine biosynthesis</keyword>
<comment type="pathway">
    <text evidence="2 9">Amino-acid biosynthesis; L-histidine biosynthesis; L-histidine from 5-phospho-alpha-D-ribose 1-diphosphate: step 1/9.</text>
</comment>
<keyword evidence="6 9" id="KW-0028">Amino-acid biosynthesis</keyword>
<dbReference type="Proteomes" id="UP000006804">
    <property type="component" value="Chromosome"/>
</dbReference>
<keyword evidence="5 9" id="KW-0963">Cytoplasm</keyword>
<dbReference type="InterPro" id="IPR004516">
    <property type="entry name" value="HisRS/HisZ"/>
</dbReference>
<dbReference type="PANTHER" id="PTHR43707:SF6">
    <property type="entry name" value="ATP PHOSPHORIBOSYLTRANSFERASE REGULATORY SUBUNIT"/>
    <property type="match status" value="1"/>
</dbReference>
<dbReference type="GO" id="GO:0000105">
    <property type="term" value="P:L-histidine biosynthetic process"/>
    <property type="evidence" value="ECO:0007669"/>
    <property type="project" value="UniProtKB-UniRule"/>
</dbReference>
<dbReference type="STRING" id="688269.Theth_1022"/>
<feature type="binding site" evidence="10">
    <location>
        <begin position="68"/>
        <end position="70"/>
    </location>
    <ligand>
        <name>L-histidine</name>
        <dbReference type="ChEBI" id="CHEBI:57595"/>
    </ligand>
</feature>
<evidence type="ECO:0000256" key="8">
    <source>
        <dbReference type="ARBA" id="ARBA00025246"/>
    </source>
</evidence>
<keyword evidence="13" id="KW-1185">Reference proteome</keyword>
<dbReference type="AlphaFoldDB" id="F7YYR4"/>
<evidence type="ECO:0000256" key="1">
    <source>
        <dbReference type="ARBA" id="ARBA00004496"/>
    </source>
</evidence>
<comment type="similarity">
    <text evidence="3 9">Belongs to the class-II aminoacyl-tRNA synthetase family. HisZ subfamily.</text>
</comment>
<dbReference type="GO" id="GO:0004821">
    <property type="term" value="F:histidine-tRNA ligase activity"/>
    <property type="evidence" value="ECO:0007669"/>
    <property type="project" value="TreeGrafter"/>
</dbReference>
<comment type="miscellaneous">
    <text evidence="9">This function is generally fulfilled by the C-terminal part of HisG, which is missing in some bacteria such as this one.</text>
</comment>
<dbReference type="EMBL" id="CP002351">
    <property type="protein sequence ID" value="AEH51102.1"/>
    <property type="molecule type" value="Genomic_DNA"/>
</dbReference>
<name>F7YYR4_9THEM</name>
<evidence type="ECO:0000256" key="4">
    <source>
        <dbReference type="ARBA" id="ARBA00020397"/>
    </source>
</evidence>
<dbReference type="PATRIC" id="fig|688269.3.peg.1050"/>
<dbReference type="Pfam" id="PF13393">
    <property type="entry name" value="tRNA-synt_His"/>
    <property type="match status" value="1"/>
</dbReference>
<keyword evidence="12" id="KW-0030">Aminoacyl-tRNA synthetase</keyword>
<evidence type="ECO:0000256" key="10">
    <source>
        <dbReference type="PIRSR" id="PIRSR001549-1"/>
    </source>
</evidence>
<feature type="binding site" evidence="10">
    <location>
        <begin position="260"/>
        <end position="261"/>
    </location>
    <ligand>
        <name>L-histidine</name>
        <dbReference type="ChEBI" id="CHEBI:57595"/>
    </ligand>
</feature>
<dbReference type="PIRSF" id="PIRSF001549">
    <property type="entry name" value="His-tRNA_synth"/>
    <property type="match status" value="1"/>
</dbReference>
<feature type="domain" description="Class II Histidinyl-tRNA synthetase (HisRS)-like catalytic core" evidence="11">
    <location>
        <begin position="6"/>
        <end position="305"/>
    </location>
</feature>
<evidence type="ECO:0000259" key="11">
    <source>
        <dbReference type="Pfam" id="PF13393"/>
    </source>
</evidence>
<evidence type="ECO:0000256" key="5">
    <source>
        <dbReference type="ARBA" id="ARBA00022490"/>
    </source>
</evidence>
<dbReference type="RefSeq" id="WP_013932322.1">
    <property type="nucleotide sequence ID" value="NC_015707.1"/>
</dbReference>
<evidence type="ECO:0000256" key="3">
    <source>
        <dbReference type="ARBA" id="ARBA00005539"/>
    </source>
</evidence>
<evidence type="ECO:0000313" key="13">
    <source>
        <dbReference type="Proteomes" id="UP000006804"/>
    </source>
</evidence>
<dbReference type="OrthoDB" id="9800814at2"/>
<dbReference type="KEGG" id="tta:Theth_1022"/>
<evidence type="ECO:0000256" key="6">
    <source>
        <dbReference type="ARBA" id="ARBA00022605"/>
    </source>
</evidence>
<dbReference type="InterPro" id="IPR004517">
    <property type="entry name" value="HisZ"/>
</dbReference>
<reference evidence="12 13" key="1">
    <citation type="submission" date="2010-11" db="EMBL/GenBank/DDBJ databases">
        <title>The complete genome of Thermotoga thermarum DSM 5069.</title>
        <authorList>
            <consortium name="US DOE Joint Genome Institute (JGI-PGF)"/>
            <person name="Lucas S."/>
            <person name="Copeland A."/>
            <person name="Lapidus A."/>
            <person name="Bruce D."/>
            <person name="Goodwin L."/>
            <person name="Pitluck S."/>
            <person name="Kyrpides N."/>
            <person name="Mavromatis K."/>
            <person name="Ivanova N."/>
            <person name="Zeytun A."/>
            <person name="Brettin T."/>
            <person name="Detter J.C."/>
            <person name="Tapia R."/>
            <person name="Han C."/>
            <person name="Land M."/>
            <person name="Hauser L."/>
            <person name="Markowitz V."/>
            <person name="Cheng J.-F."/>
            <person name="Hugenholtz P."/>
            <person name="Woyke T."/>
            <person name="Wu D."/>
            <person name="Spring S."/>
            <person name="Schroeder M."/>
            <person name="Brambilla E."/>
            <person name="Klenk H.-P."/>
            <person name="Eisen J.A."/>
        </authorList>
    </citation>
    <scope>NUCLEOTIDE SEQUENCE [LARGE SCALE GENOMIC DNA]</scope>
    <source>
        <strain evidence="12 13">DSM 5069</strain>
    </source>
</reference>
<dbReference type="InterPro" id="IPR045864">
    <property type="entry name" value="aa-tRNA-synth_II/BPL/LPL"/>
</dbReference>
<keyword evidence="12" id="KW-0436">Ligase</keyword>
<feature type="binding site" evidence="10">
    <location>
        <position position="114"/>
    </location>
    <ligand>
        <name>L-histidine</name>
        <dbReference type="ChEBI" id="CHEBI:57595"/>
    </ligand>
</feature>
<organism evidence="12 13">
    <name type="scientific">Pseudothermotoga thermarum DSM 5069</name>
    <dbReference type="NCBI Taxonomy" id="688269"/>
    <lineage>
        <taxon>Bacteria</taxon>
        <taxon>Thermotogati</taxon>
        <taxon>Thermotogota</taxon>
        <taxon>Thermotogae</taxon>
        <taxon>Thermotogales</taxon>
        <taxon>Thermotogaceae</taxon>
        <taxon>Pseudothermotoga</taxon>
    </lineage>
</organism>
<evidence type="ECO:0000256" key="2">
    <source>
        <dbReference type="ARBA" id="ARBA00004667"/>
    </source>
</evidence>
<sequence length="383" mass="43804">MTRKFIDYFPEQVANIQQVGRKALELFKSFGYVEIMPSTFAEYEPSGLYENTIKFVDADGSVMILRKEFTPKAAEMAVKYNGKYPIKFCYFGRAYQLFAKEAGELREFYQAGLEHFDVVDDVYADVEVIVLAIESLLRLGFENFTVDIGEVNYFKGIVEAIGLDDGSSEALCKLVDNKDYIGIENFLIKKGLSSKLVDVFGRLTRLYGKWEKIELAYQFAKNEKSKRAAERIREIYTNICKLGYEKFISVDFGMVKHLDYYTGVIFSGYLANVGYPILNGGRYDNLCEKMGKKLYAIGFALKVDVLSSLLKNSKDFPKHAIFFDQDSFTSAVRYALQNKDKYYFYTHPTNYKTALILAKQFGFERITYFSSNSPVVVDLKNGG</sequence>
<comment type="subunit">
    <text evidence="9">Heteromultimer composed of HisG and HisZ subunits.</text>
</comment>
<comment type="subcellular location">
    <subcellularLocation>
        <location evidence="1 9">Cytoplasm</location>
    </subcellularLocation>
</comment>
<evidence type="ECO:0000256" key="9">
    <source>
        <dbReference type="HAMAP-Rule" id="MF_00125"/>
    </source>
</evidence>
<dbReference type="InterPro" id="IPR041715">
    <property type="entry name" value="HisRS-like_core"/>
</dbReference>
<proteinExistence type="inferred from homology"/>
<feature type="binding site" evidence="10">
    <location>
        <position position="110"/>
    </location>
    <ligand>
        <name>L-histidine</name>
        <dbReference type="ChEBI" id="CHEBI:57595"/>
    </ligand>
</feature>
<gene>
    <name evidence="9" type="primary">hisZ</name>
    <name evidence="12" type="ORF">Theth_1022</name>
</gene>
<dbReference type="GO" id="GO:0006427">
    <property type="term" value="P:histidyl-tRNA aminoacylation"/>
    <property type="evidence" value="ECO:0007669"/>
    <property type="project" value="TreeGrafter"/>
</dbReference>
<accession>F7YYR4</accession>
<comment type="function">
    <text evidence="8 9">Required for the first step of histidine biosynthesis. May allow the feedback regulation of ATP phosphoribosyltransferase activity by histidine.</text>
</comment>